<reference evidence="3 4" key="2">
    <citation type="submission" date="2024-05" db="EMBL/GenBank/DDBJ databases">
        <authorList>
            <person name="Chen Y."/>
            <person name="Shah S."/>
            <person name="Dougan E. K."/>
            <person name="Thang M."/>
            <person name="Chan C."/>
        </authorList>
    </citation>
    <scope>NUCLEOTIDE SEQUENCE [LARGE SCALE GENOMIC DNA]</scope>
</reference>
<evidence type="ECO:0000313" key="4">
    <source>
        <dbReference type="Proteomes" id="UP001152797"/>
    </source>
</evidence>
<sequence length="181" mass="19542">MARRGGSIGRTSKAKAKPKVAPTRAPNRPSARASAPSRAQASRAAPGAKRGSVKRKAEEANLGADHWHDFDENCESEATEESWDPTGCEAEDVSDAESEEMADPSRSRHGPSEADRVYAELIRNGATPAIVGKQRKVGKEQPEMELFTPAAAVKAGLISDPAEGRRHRQSFGFPFGNLFRF</sequence>
<dbReference type="EMBL" id="CAMXCT030000080">
    <property type="protein sequence ID" value="CAL4760806.1"/>
    <property type="molecule type" value="Genomic_DNA"/>
</dbReference>
<proteinExistence type="predicted"/>
<evidence type="ECO:0000256" key="1">
    <source>
        <dbReference type="SAM" id="MobiDB-lite"/>
    </source>
</evidence>
<feature type="compositionally biased region" description="Low complexity" evidence="1">
    <location>
        <begin position="21"/>
        <end position="48"/>
    </location>
</feature>
<accession>A0A9P1BHC2</accession>
<gene>
    <name evidence="2" type="ORF">C1SCF055_LOCUS1999</name>
</gene>
<keyword evidence="4" id="KW-1185">Reference proteome</keyword>
<feature type="region of interest" description="Disordered" evidence="1">
    <location>
        <begin position="1"/>
        <end position="113"/>
    </location>
</feature>
<name>A0A9P1BHC2_9DINO</name>
<feature type="compositionally biased region" description="Acidic residues" evidence="1">
    <location>
        <begin position="72"/>
        <end position="102"/>
    </location>
</feature>
<dbReference type="EMBL" id="CAMXCT010000080">
    <property type="protein sequence ID" value="CAI3973494.1"/>
    <property type="molecule type" value="Genomic_DNA"/>
</dbReference>
<organism evidence="2">
    <name type="scientific">Cladocopium goreaui</name>
    <dbReference type="NCBI Taxonomy" id="2562237"/>
    <lineage>
        <taxon>Eukaryota</taxon>
        <taxon>Sar</taxon>
        <taxon>Alveolata</taxon>
        <taxon>Dinophyceae</taxon>
        <taxon>Suessiales</taxon>
        <taxon>Symbiodiniaceae</taxon>
        <taxon>Cladocopium</taxon>
    </lineage>
</organism>
<dbReference type="Proteomes" id="UP001152797">
    <property type="component" value="Unassembled WGS sequence"/>
</dbReference>
<dbReference type="AlphaFoldDB" id="A0A9P1BHC2"/>
<evidence type="ECO:0000313" key="2">
    <source>
        <dbReference type="EMBL" id="CAI3973494.1"/>
    </source>
</evidence>
<protein>
    <submittedName>
        <fullName evidence="2">Uncharacterized protein</fullName>
    </submittedName>
</protein>
<feature type="compositionally biased region" description="Basic and acidic residues" evidence="1">
    <location>
        <begin position="103"/>
        <end position="113"/>
    </location>
</feature>
<evidence type="ECO:0000313" key="3">
    <source>
        <dbReference type="EMBL" id="CAL4760806.1"/>
    </source>
</evidence>
<dbReference type="EMBL" id="CAMXCT020000080">
    <property type="protein sequence ID" value="CAL1126869.1"/>
    <property type="molecule type" value="Genomic_DNA"/>
</dbReference>
<comment type="caution">
    <text evidence="2">The sequence shown here is derived from an EMBL/GenBank/DDBJ whole genome shotgun (WGS) entry which is preliminary data.</text>
</comment>
<dbReference type="OrthoDB" id="442861at2759"/>
<reference evidence="2" key="1">
    <citation type="submission" date="2022-10" db="EMBL/GenBank/DDBJ databases">
        <authorList>
            <person name="Chen Y."/>
            <person name="Dougan E. K."/>
            <person name="Chan C."/>
            <person name="Rhodes N."/>
            <person name="Thang M."/>
        </authorList>
    </citation>
    <scope>NUCLEOTIDE SEQUENCE</scope>
</reference>
<feature type="compositionally biased region" description="Basic and acidic residues" evidence="1">
    <location>
        <begin position="55"/>
        <end position="71"/>
    </location>
</feature>